<keyword evidence="4" id="KW-0560">Oxidoreductase</keyword>
<dbReference type="Proteomes" id="UP001064489">
    <property type="component" value="Chromosome 7"/>
</dbReference>
<dbReference type="InterPro" id="IPR008972">
    <property type="entry name" value="Cupredoxin"/>
</dbReference>
<evidence type="ECO:0000256" key="1">
    <source>
        <dbReference type="ARBA" id="ARBA00001935"/>
    </source>
</evidence>
<keyword evidence="5" id="KW-0186">Copper</keyword>
<protein>
    <submittedName>
        <fullName evidence="7">Uncharacterized protein</fullName>
    </submittedName>
</protein>
<gene>
    <name evidence="7" type="ORF">LWI28_011439</name>
</gene>
<evidence type="ECO:0000256" key="3">
    <source>
        <dbReference type="ARBA" id="ARBA00022729"/>
    </source>
</evidence>
<dbReference type="InterPro" id="IPR052152">
    <property type="entry name" value="LPR1/LPR2"/>
</dbReference>
<keyword evidence="8" id="KW-1185">Reference proteome</keyword>
<keyword evidence="2" id="KW-0479">Metal-binding</keyword>
<keyword evidence="6" id="KW-0325">Glycoprotein</keyword>
<dbReference type="SUPFAM" id="SSF49503">
    <property type="entry name" value="Cupredoxins"/>
    <property type="match status" value="1"/>
</dbReference>
<dbReference type="EMBL" id="JAJSOW010000104">
    <property type="protein sequence ID" value="KAI9169376.1"/>
    <property type="molecule type" value="Genomic_DNA"/>
</dbReference>
<evidence type="ECO:0000256" key="4">
    <source>
        <dbReference type="ARBA" id="ARBA00023002"/>
    </source>
</evidence>
<evidence type="ECO:0000256" key="5">
    <source>
        <dbReference type="ARBA" id="ARBA00023008"/>
    </source>
</evidence>
<name>A0AAD5IM58_ACENE</name>
<dbReference type="Gene3D" id="2.60.40.420">
    <property type="entry name" value="Cupredoxins - blue copper proteins"/>
    <property type="match status" value="1"/>
</dbReference>
<comment type="caution">
    <text evidence="7">The sequence shown here is derived from an EMBL/GenBank/DDBJ whole genome shotgun (WGS) entry which is preliminary data.</text>
</comment>
<keyword evidence="3" id="KW-0732">Signal</keyword>
<accession>A0AAD5IM58</accession>
<dbReference type="GO" id="GO:0016491">
    <property type="term" value="F:oxidoreductase activity"/>
    <property type="evidence" value="ECO:0007669"/>
    <property type="project" value="UniProtKB-KW"/>
</dbReference>
<dbReference type="GO" id="GO:0016036">
    <property type="term" value="P:cellular response to phosphate starvation"/>
    <property type="evidence" value="ECO:0007669"/>
    <property type="project" value="InterPro"/>
</dbReference>
<evidence type="ECO:0000313" key="7">
    <source>
        <dbReference type="EMBL" id="KAI9169376.1"/>
    </source>
</evidence>
<sequence>MNRFKKSSKLNYQGVVADSDIDEHRANQMSFSLGDPCAFNYETNVVTSAALDEYRKYYDITDSVELILHEKFHRDLSSTPVFAYGVSKHTATVPGPTIKAVHGIDTYVTWKNHLPSKHKLPWDPTIPTAIPFTKKGIPIVVHLHGGINEPESNGHPKSWFHSWIHHAMCLTRVNLVASMIGSCIIRHHDVEAPFGLPSMMSSIDC</sequence>
<dbReference type="PANTHER" id="PTHR48461:SF1">
    <property type="entry name" value="MULTICOPPER OXIDASE LPR1-LIKE"/>
    <property type="match status" value="1"/>
</dbReference>
<organism evidence="7 8">
    <name type="scientific">Acer negundo</name>
    <name type="common">Box elder</name>
    <dbReference type="NCBI Taxonomy" id="4023"/>
    <lineage>
        <taxon>Eukaryota</taxon>
        <taxon>Viridiplantae</taxon>
        <taxon>Streptophyta</taxon>
        <taxon>Embryophyta</taxon>
        <taxon>Tracheophyta</taxon>
        <taxon>Spermatophyta</taxon>
        <taxon>Magnoliopsida</taxon>
        <taxon>eudicotyledons</taxon>
        <taxon>Gunneridae</taxon>
        <taxon>Pentapetalae</taxon>
        <taxon>rosids</taxon>
        <taxon>malvids</taxon>
        <taxon>Sapindales</taxon>
        <taxon>Sapindaceae</taxon>
        <taxon>Hippocastanoideae</taxon>
        <taxon>Acereae</taxon>
        <taxon>Acer</taxon>
    </lineage>
</organism>
<proteinExistence type="predicted"/>
<comment type="cofactor">
    <cofactor evidence="1">
        <name>Cu cation</name>
        <dbReference type="ChEBI" id="CHEBI:23378"/>
    </cofactor>
</comment>
<reference evidence="7" key="2">
    <citation type="submission" date="2023-02" db="EMBL/GenBank/DDBJ databases">
        <authorList>
            <person name="Swenson N.G."/>
            <person name="Wegrzyn J.L."/>
            <person name="Mcevoy S.L."/>
        </authorList>
    </citation>
    <scope>NUCLEOTIDE SEQUENCE</scope>
    <source>
        <strain evidence="7">91603</strain>
        <tissue evidence="7">Leaf</tissue>
    </source>
</reference>
<reference evidence="7" key="1">
    <citation type="journal article" date="2022" name="Plant J.">
        <title>Strategies of tolerance reflected in two North American maple genomes.</title>
        <authorList>
            <person name="McEvoy S.L."/>
            <person name="Sezen U.U."/>
            <person name="Trouern-Trend A."/>
            <person name="McMahon S.M."/>
            <person name="Schaberg P.G."/>
            <person name="Yang J."/>
            <person name="Wegrzyn J.L."/>
            <person name="Swenson N.G."/>
        </authorList>
    </citation>
    <scope>NUCLEOTIDE SEQUENCE</scope>
    <source>
        <strain evidence="7">91603</strain>
    </source>
</reference>
<evidence type="ECO:0000256" key="2">
    <source>
        <dbReference type="ARBA" id="ARBA00022723"/>
    </source>
</evidence>
<dbReference type="AlphaFoldDB" id="A0AAD5IM58"/>
<dbReference type="PANTHER" id="PTHR48461">
    <property type="entry name" value="MULTICOPPER OXIDASE LPR1-LIKE"/>
    <property type="match status" value="1"/>
</dbReference>
<dbReference type="GO" id="GO:0046872">
    <property type="term" value="F:metal ion binding"/>
    <property type="evidence" value="ECO:0007669"/>
    <property type="project" value="UniProtKB-KW"/>
</dbReference>
<evidence type="ECO:0000256" key="6">
    <source>
        <dbReference type="ARBA" id="ARBA00023180"/>
    </source>
</evidence>
<evidence type="ECO:0000313" key="8">
    <source>
        <dbReference type="Proteomes" id="UP001064489"/>
    </source>
</evidence>